<dbReference type="RefSeq" id="WP_346757867.1">
    <property type="nucleotide sequence ID" value="NZ_JAUJEB010000001.1"/>
</dbReference>
<keyword evidence="2" id="KW-0067">ATP-binding</keyword>
<feature type="domain" description="Schlafen AlbA-2" evidence="1">
    <location>
        <begin position="14"/>
        <end position="132"/>
    </location>
</feature>
<dbReference type="PANTHER" id="PTHR30595">
    <property type="entry name" value="GLPR-RELATED TRANSCRIPTIONAL REPRESSOR"/>
    <property type="match status" value="1"/>
</dbReference>
<keyword evidence="3" id="KW-1185">Reference proteome</keyword>
<evidence type="ECO:0000259" key="1">
    <source>
        <dbReference type="Pfam" id="PF04326"/>
    </source>
</evidence>
<evidence type="ECO:0000313" key="2">
    <source>
        <dbReference type="EMBL" id="MDN5212549.1"/>
    </source>
</evidence>
<dbReference type="Gene3D" id="3.30.950.30">
    <property type="entry name" value="Schlafen, AAA domain"/>
    <property type="match status" value="1"/>
</dbReference>
<dbReference type="InterPro" id="IPR038461">
    <property type="entry name" value="Schlafen_AlbA_2_dom_sf"/>
</dbReference>
<dbReference type="PANTHER" id="PTHR30595:SF6">
    <property type="entry name" value="SCHLAFEN ALBA-2 DOMAIN-CONTAINING PROTEIN"/>
    <property type="match status" value="1"/>
</dbReference>
<accession>A0ABT8L4A4</accession>
<organism evidence="2 3">
    <name type="scientific">Agaribacillus aureus</name>
    <dbReference type="NCBI Taxonomy" id="3051825"/>
    <lineage>
        <taxon>Bacteria</taxon>
        <taxon>Pseudomonadati</taxon>
        <taxon>Bacteroidota</taxon>
        <taxon>Cytophagia</taxon>
        <taxon>Cytophagales</taxon>
        <taxon>Splendidivirgaceae</taxon>
        <taxon>Agaribacillus</taxon>
    </lineage>
</organism>
<dbReference type="Proteomes" id="UP001172083">
    <property type="component" value="Unassembled WGS sequence"/>
</dbReference>
<dbReference type="EMBL" id="JAUJEB010000001">
    <property type="protein sequence ID" value="MDN5212549.1"/>
    <property type="molecule type" value="Genomic_DNA"/>
</dbReference>
<dbReference type="InterPro" id="IPR007421">
    <property type="entry name" value="Schlafen_AlbA_2_dom"/>
</dbReference>
<evidence type="ECO:0000313" key="3">
    <source>
        <dbReference type="Proteomes" id="UP001172083"/>
    </source>
</evidence>
<gene>
    <name evidence="2" type="ORF">QQ020_10855</name>
</gene>
<dbReference type="Pfam" id="PF04326">
    <property type="entry name" value="SLFN_AlbA_2"/>
    <property type="match status" value="1"/>
</dbReference>
<reference evidence="2" key="1">
    <citation type="submission" date="2023-06" db="EMBL/GenBank/DDBJ databases">
        <title>Genomic of Agaribacillus aureum.</title>
        <authorList>
            <person name="Wang G."/>
        </authorList>
    </citation>
    <scope>NUCLEOTIDE SEQUENCE</scope>
    <source>
        <strain evidence="2">BMA12</strain>
    </source>
</reference>
<protein>
    <submittedName>
        <fullName evidence="2">ATP-binding protein</fullName>
    </submittedName>
</protein>
<proteinExistence type="predicted"/>
<sequence length="216" mass="24732">MNIHELRHLVKSGENETLEFKRKAAHPEKIIKEIVAFANTKGGKLLIGVDDNGSLTGLKCVNEEQYVVNEAIQKFIKPKINFTLKVIPLNAKKSIISYDIRESENKPHYVIEDQTQSWGRAYVRVQDKTVKASKETREILKRKNNKEKGIHFRFGKKEKILMEHLEAHGYITLLKFQQIAGLSRSLASRTLVKLVLANVLSIDIRETEDIFTAKLP</sequence>
<dbReference type="GO" id="GO:0005524">
    <property type="term" value="F:ATP binding"/>
    <property type="evidence" value="ECO:0007669"/>
    <property type="project" value="UniProtKB-KW"/>
</dbReference>
<keyword evidence="2" id="KW-0547">Nucleotide-binding</keyword>
<name>A0ABT8L4A4_9BACT</name>
<comment type="caution">
    <text evidence="2">The sequence shown here is derived from an EMBL/GenBank/DDBJ whole genome shotgun (WGS) entry which is preliminary data.</text>
</comment>